<dbReference type="PANTHER" id="PTHR42663">
    <property type="entry name" value="HYDROLASE C777.06C-RELATED-RELATED"/>
    <property type="match status" value="1"/>
</dbReference>
<proteinExistence type="predicted"/>
<evidence type="ECO:0000259" key="1">
    <source>
        <dbReference type="SMART" id="SM00849"/>
    </source>
</evidence>
<sequence length="271" mass="30539">MNKITILGSGTSTGVPILGCNCKVCKSTELRNKRFRTSALIESSSQKKILIDASPDLRTQLLRNKTDALDAIIITHDHADHTHGMDDLRPYGFKRSEPLPVFTDASAAKDLKRKFPYIFDRDNYFSGKAILGGGIPLLDLKITQAGPESIVDEPFEFFSLPHGHEDTLGILHQKMAYLVDCRQVPEAVLKRLSDAKLELLIIDCLRPNPHSTHLHFDLTLEYIERIQPKTAVLTHMGHEWDYLDLVYQLKKRGVKNTFPAIDGQSFLYSNA</sequence>
<reference evidence="2 3" key="1">
    <citation type="submission" date="2023-11" db="EMBL/GenBank/DDBJ databases">
        <title>Peredibacter starrii A3.12.</title>
        <authorList>
            <person name="Mitchell R.J."/>
        </authorList>
    </citation>
    <scope>NUCLEOTIDE SEQUENCE [LARGE SCALE GENOMIC DNA]</scope>
    <source>
        <strain evidence="2 3">A3.12</strain>
    </source>
</reference>
<evidence type="ECO:0000313" key="2">
    <source>
        <dbReference type="EMBL" id="WPU66217.1"/>
    </source>
</evidence>
<dbReference type="AlphaFoldDB" id="A0AAX4HSL2"/>
<accession>A0AAX4HSL2</accession>
<protein>
    <submittedName>
        <fullName evidence="2">MBL fold metallo-hydrolase</fullName>
    </submittedName>
</protein>
<name>A0AAX4HSL2_9BACT</name>
<organism evidence="2 3">
    <name type="scientific">Peredibacter starrii</name>
    <dbReference type="NCBI Taxonomy" id="28202"/>
    <lineage>
        <taxon>Bacteria</taxon>
        <taxon>Pseudomonadati</taxon>
        <taxon>Bdellovibrionota</taxon>
        <taxon>Bacteriovoracia</taxon>
        <taxon>Bacteriovoracales</taxon>
        <taxon>Bacteriovoracaceae</taxon>
        <taxon>Peredibacter</taxon>
    </lineage>
</organism>
<dbReference type="SUPFAM" id="SSF56281">
    <property type="entry name" value="Metallo-hydrolase/oxidoreductase"/>
    <property type="match status" value="1"/>
</dbReference>
<feature type="domain" description="Metallo-beta-lactamase" evidence="1">
    <location>
        <begin position="35"/>
        <end position="235"/>
    </location>
</feature>
<dbReference type="Pfam" id="PF12706">
    <property type="entry name" value="Lactamase_B_2"/>
    <property type="match status" value="1"/>
</dbReference>
<dbReference type="EMBL" id="CP139487">
    <property type="protein sequence ID" value="WPU66217.1"/>
    <property type="molecule type" value="Genomic_DNA"/>
</dbReference>
<gene>
    <name evidence="2" type="ORF">SOO65_05610</name>
</gene>
<dbReference type="Proteomes" id="UP001324634">
    <property type="component" value="Chromosome"/>
</dbReference>
<evidence type="ECO:0000313" key="3">
    <source>
        <dbReference type="Proteomes" id="UP001324634"/>
    </source>
</evidence>
<dbReference type="InterPro" id="IPR036866">
    <property type="entry name" value="RibonucZ/Hydroxyglut_hydro"/>
</dbReference>
<dbReference type="KEGG" id="psti:SOO65_05610"/>
<dbReference type="Gene3D" id="3.60.15.10">
    <property type="entry name" value="Ribonuclease Z/Hydroxyacylglutathione hydrolase-like"/>
    <property type="match status" value="1"/>
</dbReference>
<dbReference type="CDD" id="cd16279">
    <property type="entry name" value="metallo-hydrolase-like_MBL-fold"/>
    <property type="match status" value="1"/>
</dbReference>
<dbReference type="PANTHER" id="PTHR42663:SF6">
    <property type="entry name" value="HYDROLASE C777.06C-RELATED"/>
    <property type="match status" value="1"/>
</dbReference>
<dbReference type="InterPro" id="IPR001279">
    <property type="entry name" value="Metallo-B-lactamas"/>
</dbReference>
<dbReference type="RefSeq" id="WP_321398206.1">
    <property type="nucleotide sequence ID" value="NZ_CP139487.1"/>
</dbReference>
<dbReference type="SMART" id="SM00849">
    <property type="entry name" value="Lactamase_B"/>
    <property type="match status" value="1"/>
</dbReference>
<keyword evidence="3" id="KW-1185">Reference proteome</keyword>